<dbReference type="PANTHER" id="PTHR47331:SF7">
    <property type="match status" value="1"/>
</dbReference>
<dbReference type="Proteomes" id="UP001159363">
    <property type="component" value="Chromosome 9"/>
</dbReference>
<comment type="caution">
    <text evidence="2">The sequence shown here is derived from an EMBL/GenBank/DDBJ whole genome shotgun (WGS) entry which is preliminary data.</text>
</comment>
<dbReference type="EMBL" id="JARBHB010000010">
    <property type="protein sequence ID" value="KAJ8873435.1"/>
    <property type="molecule type" value="Genomic_DNA"/>
</dbReference>
<protein>
    <recommendedName>
        <fullName evidence="1">Integrase zinc-binding domain-containing protein</fullName>
    </recommendedName>
</protein>
<feature type="domain" description="Integrase zinc-binding" evidence="1">
    <location>
        <begin position="70"/>
        <end position="122"/>
    </location>
</feature>
<evidence type="ECO:0000313" key="3">
    <source>
        <dbReference type="Proteomes" id="UP001159363"/>
    </source>
</evidence>
<dbReference type="PANTHER" id="PTHR47331">
    <property type="entry name" value="PHD-TYPE DOMAIN-CONTAINING PROTEIN"/>
    <property type="match status" value="1"/>
</dbReference>
<dbReference type="Pfam" id="PF17921">
    <property type="entry name" value="Integrase_H2C2"/>
    <property type="match status" value="1"/>
</dbReference>
<proteinExistence type="predicted"/>
<dbReference type="Gene3D" id="1.10.340.70">
    <property type="match status" value="1"/>
</dbReference>
<sequence length="281" mass="32579">MGDLSAGEISVAEMTLVRVVQSEVLRQNKSTNLKTLCVFEDSEHILRVGTNITLREDKEDFRHPMILPSDKLIRDLILEEHKKITHARVHVLLSKLRERFWILRWWRIIRNVLSKCVKCRIYEARGIPSACVLLPEYRVRDASAFEVIDVHIAGPLILRNGCKIQWRFNPLTATWWGGWWERLVQIVKELLRHTLGKASLSYEEVLSVLCDVAAAINPRPLTYVSDDPEDLIPLTPAMFIQDLQMVGVGDLDSLDLFNLFNRYRYLERLHNILGKDSERSI</sequence>
<dbReference type="InterPro" id="IPR036397">
    <property type="entry name" value="RNaseH_sf"/>
</dbReference>
<organism evidence="2 3">
    <name type="scientific">Dryococelus australis</name>
    <dbReference type="NCBI Taxonomy" id="614101"/>
    <lineage>
        <taxon>Eukaryota</taxon>
        <taxon>Metazoa</taxon>
        <taxon>Ecdysozoa</taxon>
        <taxon>Arthropoda</taxon>
        <taxon>Hexapoda</taxon>
        <taxon>Insecta</taxon>
        <taxon>Pterygota</taxon>
        <taxon>Neoptera</taxon>
        <taxon>Polyneoptera</taxon>
        <taxon>Phasmatodea</taxon>
        <taxon>Verophasmatodea</taxon>
        <taxon>Anareolatae</taxon>
        <taxon>Phasmatidae</taxon>
        <taxon>Eurycanthinae</taxon>
        <taxon>Dryococelus</taxon>
    </lineage>
</organism>
<reference evidence="2 3" key="1">
    <citation type="submission" date="2023-02" db="EMBL/GenBank/DDBJ databases">
        <title>LHISI_Scaffold_Assembly.</title>
        <authorList>
            <person name="Stuart O.P."/>
            <person name="Cleave R."/>
            <person name="Magrath M.J.L."/>
            <person name="Mikheyev A.S."/>
        </authorList>
    </citation>
    <scope>NUCLEOTIDE SEQUENCE [LARGE SCALE GENOMIC DNA]</scope>
    <source>
        <strain evidence="2">Daus_M_001</strain>
        <tissue evidence="2">Leg muscle</tissue>
    </source>
</reference>
<dbReference type="InterPro" id="IPR041588">
    <property type="entry name" value="Integrase_H2C2"/>
</dbReference>
<accession>A0ABQ9GN21</accession>
<keyword evidence="3" id="KW-1185">Reference proteome</keyword>
<gene>
    <name evidence="2" type="ORF">PR048_024252</name>
</gene>
<name>A0ABQ9GN21_9NEOP</name>
<evidence type="ECO:0000259" key="1">
    <source>
        <dbReference type="Pfam" id="PF17921"/>
    </source>
</evidence>
<dbReference type="Gene3D" id="3.30.420.10">
    <property type="entry name" value="Ribonuclease H-like superfamily/Ribonuclease H"/>
    <property type="match status" value="1"/>
</dbReference>
<evidence type="ECO:0000313" key="2">
    <source>
        <dbReference type="EMBL" id="KAJ8873435.1"/>
    </source>
</evidence>